<dbReference type="Pfam" id="PF03872">
    <property type="entry name" value="RseA_N"/>
    <property type="match status" value="1"/>
</dbReference>
<dbReference type="PANTHER" id="PTHR38104:SF1">
    <property type="entry name" value="ANTI-SIGMA-E FACTOR RSEA"/>
    <property type="match status" value="1"/>
</dbReference>
<keyword evidence="3" id="KW-1185">Reference proteome</keyword>
<dbReference type="InterPro" id="IPR052383">
    <property type="entry name" value="Anti-sigma-E_RseA-like"/>
</dbReference>
<name>F3KZL0_9GAMM</name>
<dbReference type="InterPro" id="IPR036147">
    <property type="entry name" value="Anti-sigma_E_RseA_N_sf"/>
</dbReference>
<dbReference type="Gene3D" id="1.10.10.880">
    <property type="entry name" value="Anti sigma-E protein RseA, N-terminal domain"/>
    <property type="match status" value="1"/>
</dbReference>
<evidence type="ECO:0000313" key="2">
    <source>
        <dbReference type="EMBL" id="EGG30439.1"/>
    </source>
</evidence>
<dbReference type="GO" id="GO:0016989">
    <property type="term" value="F:sigma factor antagonist activity"/>
    <property type="evidence" value="ECO:0007669"/>
    <property type="project" value="InterPro"/>
</dbReference>
<organism evidence="2 3">
    <name type="scientific">Aequoribacter fuscus</name>
    <dbReference type="NCBI Taxonomy" id="2518989"/>
    <lineage>
        <taxon>Bacteria</taxon>
        <taxon>Pseudomonadati</taxon>
        <taxon>Pseudomonadota</taxon>
        <taxon>Gammaproteobacteria</taxon>
        <taxon>Cellvibrionales</taxon>
        <taxon>Halieaceae</taxon>
        <taxon>Aequoribacter</taxon>
    </lineage>
</organism>
<dbReference type="EMBL" id="AEIG01000014">
    <property type="protein sequence ID" value="EGG30439.1"/>
    <property type="molecule type" value="Genomic_DNA"/>
</dbReference>
<dbReference type="CDD" id="cd16328">
    <property type="entry name" value="RseA_N"/>
    <property type="match status" value="1"/>
</dbReference>
<evidence type="ECO:0000313" key="3">
    <source>
        <dbReference type="Proteomes" id="UP000005615"/>
    </source>
</evidence>
<accession>F3KZL0</accession>
<reference evidence="2 3" key="1">
    <citation type="journal article" date="2011" name="J. Bacteriol.">
        <title>Genome sequence of strain IMCC3088, a proteorhodopsin-containing marine bacterium belonging to the OM60/NOR5 clade.</title>
        <authorList>
            <person name="Jang Y."/>
            <person name="Oh H.M."/>
            <person name="Kang I."/>
            <person name="Lee K."/>
            <person name="Yang S.J."/>
            <person name="Cho J.C."/>
        </authorList>
    </citation>
    <scope>NUCLEOTIDE SEQUENCE [LARGE SCALE GENOMIC DNA]</scope>
    <source>
        <strain evidence="2 3">IMCC3088</strain>
    </source>
</reference>
<evidence type="ECO:0000259" key="1">
    <source>
        <dbReference type="Pfam" id="PF03872"/>
    </source>
</evidence>
<dbReference type="eggNOG" id="COG3073">
    <property type="taxonomic scope" value="Bacteria"/>
</dbReference>
<sequence length="220" mass="24258">MPNREVSVSIKQDMRTGEDYDELLSRLMDGDLDEFSVNRLLKRIDEQPSLRETWGRYHVNREVLLGTSATVLSLSVADRVRDELIQSGVRPKRRQHWFKILRPFAVAASVACLGVLVGLQVQQDTKPQATTIAASAVPTVRSMPVMPLDSAGLQAIPASYGQTQVMRSPAPIPIEGLYQELARQRLELYSSQHATAGALHTPVTVMTGTLARAEAQAGKR</sequence>
<dbReference type="SUPFAM" id="SSF89069">
    <property type="entry name" value="N-terminal, cytoplasmic domain of anti-sigmaE factor RseA"/>
    <property type="match status" value="1"/>
</dbReference>
<dbReference type="PANTHER" id="PTHR38104">
    <property type="match status" value="1"/>
</dbReference>
<feature type="domain" description="Anti sigma-E protein RseA N-terminal" evidence="1">
    <location>
        <begin position="21"/>
        <end position="94"/>
    </location>
</feature>
<proteinExistence type="predicted"/>
<dbReference type="STRING" id="2518989.IMCC3088_416"/>
<gene>
    <name evidence="2" type="ORF">IMCC3088_416</name>
</gene>
<protein>
    <submittedName>
        <fullName evidence="2">Anti sigma-E protein RseA family protein</fullName>
    </submittedName>
</protein>
<comment type="caution">
    <text evidence="2">The sequence shown here is derived from an EMBL/GenBank/DDBJ whole genome shotgun (WGS) entry which is preliminary data.</text>
</comment>
<dbReference type="InterPro" id="IPR005572">
    <property type="entry name" value="Anti-sigma_E_RseA_N"/>
</dbReference>
<dbReference type="AlphaFoldDB" id="F3KZL0"/>
<dbReference type="Proteomes" id="UP000005615">
    <property type="component" value="Unassembled WGS sequence"/>
</dbReference>